<organism evidence="2 3">
    <name type="scientific">Frankia canadensis</name>
    <dbReference type="NCBI Taxonomy" id="1836972"/>
    <lineage>
        <taxon>Bacteria</taxon>
        <taxon>Bacillati</taxon>
        <taxon>Actinomycetota</taxon>
        <taxon>Actinomycetes</taxon>
        <taxon>Frankiales</taxon>
        <taxon>Frankiaceae</taxon>
        <taxon>Frankia</taxon>
    </lineage>
</organism>
<keyword evidence="3" id="KW-1185">Reference proteome</keyword>
<evidence type="ECO:0000313" key="3">
    <source>
        <dbReference type="Proteomes" id="UP000234331"/>
    </source>
</evidence>
<protein>
    <submittedName>
        <fullName evidence="2">Uncharacterized protein</fullName>
    </submittedName>
</protein>
<name>A0A2I2KQP2_9ACTN</name>
<reference evidence="2 3" key="1">
    <citation type="submission" date="2017-06" db="EMBL/GenBank/DDBJ databases">
        <authorList>
            <person name="Kim H.J."/>
            <person name="Triplett B.A."/>
        </authorList>
    </citation>
    <scope>NUCLEOTIDE SEQUENCE [LARGE SCALE GENOMIC DNA]</scope>
    <source>
        <strain evidence="2">FRACA_ARgP5</strain>
    </source>
</reference>
<proteinExistence type="predicted"/>
<evidence type="ECO:0000313" key="2">
    <source>
        <dbReference type="EMBL" id="SNQ47984.1"/>
    </source>
</evidence>
<gene>
    <name evidence="2" type="ORF">FRACA_2120005</name>
</gene>
<dbReference type="AlphaFoldDB" id="A0A2I2KQP2"/>
<evidence type="ECO:0000256" key="1">
    <source>
        <dbReference type="SAM" id="MobiDB-lite"/>
    </source>
</evidence>
<feature type="region of interest" description="Disordered" evidence="1">
    <location>
        <begin position="31"/>
        <end position="70"/>
    </location>
</feature>
<dbReference type="EMBL" id="FZMO01000127">
    <property type="protein sequence ID" value="SNQ47984.1"/>
    <property type="molecule type" value="Genomic_DNA"/>
</dbReference>
<accession>A0A2I2KQP2</accession>
<sequence>MLFFGFVQDPHRMPPRLGLHRGRGRQRLGRIGGVRAATGTDGGLRGVGRRAVGRGRDGDGRGLDGRGLDGRGLDGRCQDELDGRRGGRRRRIRECVSCSHC</sequence>
<dbReference type="Proteomes" id="UP000234331">
    <property type="component" value="Unassembled WGS sequence"/>
</dbReference>
<feature type="compositionally biased region" description="Basic and acidic residues" evidence="1">
    <location>
        <begin position="54"/>
        <end position="70"/>
    </location>
</feature>